<dbReference type="Pfam" id="PF12697">
    <property type="entry name" value="Abhydrolase_6"/>
    <property type="match status" value="1"/>
</dbReference>
<sequence length="262" mass="27623">MYLDVNAERVFVSTGTSGHQADAPGIVFIHGAGMDHSIWVMPARYFARHGFNSAAVDLPGHGRSQGAPLDTIDAMADWLADIVDVLDFAPSIIVGHSMGSLVAYRFAVDHPDRCRAIALLGTSVPMPVTDALLNAAADNDHAAIEMINTWSHSSHGKVGANSNPGVWMMGTGERLLERASRGVLHADLGACHRFAEVSDEVICPALVIAAGADLMTPARAGLEVAKALPNANVVNLDGCGHFMLSERPNEVLNALATFAKGI</sequence>
<dbReference type="AlphaFoldDB" id="A0A381NS13"/>
<evidence type="ECO:0000259" key="1">
    <source>
        <dbReference type="Pfam" id="PF12697"/>
    </source>
</evidence>
<dbReference type="InterPro" id="IPR029058">
    <property type="entry name" value="AB_hydrolase_fold"/>
</dbReference>
<evidence type="ECO:0000313" key="2">
    <source>
        <dbReference type="EMBL" id="SUZ57382.1"/>
    </source>
</evidence>
<protein>
    <recommendedName>
        <fullName evidence="1">AB hydrolase-1 domain-containing protein</fullName>
    </recommendedName>
</protein>
<organism evidence="2">
    <name type="scientific">marine metagenome</name>
    <dbReference type="NCBI Taxonomy" id="408172"/>
    <lineage>
        <taxon>unclassified sequences</taxon>
        <taxon>metagenomes</taxon>
        <taxon>ecological metagenomes</taxon>
    </lineage>
</organism>
<reference evidence="2" key="1">
    <citation type="submission" date="2018-05" db="EMBL/GenBank/DDBJ databases">
        <authorList>
            <person name="Lanie J.A."/>
            <person name="Ng W.-L."/>
            <person name="Kazmierczak K.M."/>
            <person name="Andrzejewski T.M."/>
            <person name="Davidsen T.M."/>
            <person name="Wayne K.J."/>
            <person name="Tettelin H."/>
            <person name="Glass J.I."/>
            <person name="Rusch D."/>
            <person name="Podicherti R."/>
            <person name="Tsui H.-C.T."/>
            <person name="Winkler M.E."/>
        </authorList>
    </citation>
    <scope>NUCLEOTIDE SEQUENCE</scope>
</reference>
<dbReference type="InterPro" id="IPR050228">
    <property type="entry name" value="Carboxylesterase_BioH"/>
</dbReference>
<dbReference type="PANTHER" id="PTHR43194:SF2">
    <property type="entry name" value="PEROXISOMAL MEMBRANE PROTEIN LPX1"/>
    <property type="match status" value="1"/>
</dbReference>
<dbReference type="SUPFAM" id="SSF53474">
    <property type="entry name" value="alpha/beta-Hydrolases"/>
    <property type="match status" value="1"/>
</dbReference>
<gene>
    <name evidence="2" type="ORF">METZ01_LOCUS10236</name>
</gene>
<dbReference type="Gene3D" id="3.40.50.1820">
    <property type="entry name" value="alpha/beta hydrolase"/>
    <property type="match status" value="1"/>
</dbReference>
<dbReference type="EMBL" id="UINC01000555">
    <property type="protein sequence ID" value="SUZ57382.1"/>
    <property type="molecule type" value="Genomic_DNA"/>
</dbReference>
<proteinExistence type="predicted"/>
<accession>A0A381NS13</accession>
<feature type="domain" description="AB hydrolase-1" evidence="1">
    <location>
        <begin position="26"/>
        <end position="252"/>
    </location>
</feature>
<dbReference type="PRINTS" id="PR00111">
    <property type="entry name" value="ABHYDROLASE"/>
</dbReference>
<dbReference type="InterPro" id="IPR000073">
    <property type="entry name" value="AB_hydrolase_1"/>
</dbReference>
<name>A0A381NS13_9ZZZZ</name>
<dbReference type="PANTHER" id="PTHR43194">
    <property type="entry name" value="HYDROLASE ALPHA/BETA FOLD FAMILY"/>
    <property type="match status" value="1"/>
</dbReference>